<name>A0A2X2J2B7_SPHMU</name>
<protein>
    <submittedName>
        <fullName evidence="3">Inner membrane protein yhaI</fullName>
    </submittedName>
</protein>
<evidence type="ECO:0000313" key="3">
    <source>
        <dbReference type="EMBL" id="SPZ88158.1"/>
    </source>
</evidence>
<dbReference type="Proteomes" id="UP000251241">
    <property type="component" value="Unassembled WGS sequence"/>
</dbReference>
<dbReference type="GeneID" id="97183203"/>
<reference evidence="3 4" key="1">
    <citation type="submission" date="2018-06" db="EMBL/GenBank/DDBJ databases">
        <authorList>
            <consortium name="Pathogen Informatics"/>
            <person name="Doyle S."/>
        </authorList>
    </citation>
    <scope>NUCLEOTIDE SEQUENCE [LARGE SCALE GENOMIC DNA]</scope>
    <source>
        <strain evidence="3 4">NCTC11343</strain>
    </source>
</reference>
<feature type="transmembrane region" description="Helical" evidence="2">
    <location>
        <begin position="27"/>
        <end position="44"/>
    </location>
</feature>
<dbReference type="RefSeq" id="WP_112375181.1">
    <property type="nucleotide sequence ID" value="NZ_CP069793.1"/>
</dbReference>
<feature type="transmembrane region" description="Helical" evidence="2">
    <location>
        <begin position="50"/>
        <end position="70"/>
    </location>
</feature>
<dbReference type="InterPro" id="IPR008523">
    <property type="entry name" value="DUF805"/>
</dbReference>
<dbReference type="GO" id="GO:0005886">
    <property type="term" value="C:plasma membrane"/>
    <property type="evidence" value="ECO:0007669"/>
    <property type="project" value="TreeGrafter"/>
</dbReference>
<dbReference type="EMBL" id="UAUU01000009">
    <property type="protein sequence ID" value="SPZ88158.1"/>
    <property type="molecule type" value="Genomic_DNA"/>
</dbReference>
<dbReference type="PANTHER" id="PTHR34980">
    <property type="entry name" value="INNER MEMBRANE PROTEIN-RELATED-RELATED"/>
    <property type="match status" value="1"/>
</dbReference>
<proteinExistence type="predicted"/>
<accession>A0A2X2J2B7</accession>
<evidence type="ECO:0000313" key="4">
    <source>
        <dbReference type="Proteomes" id="UP000251241"/>
    </source>
</evidence>
<dbReference type="PANTHER" id="PTHR34980:SF2">
    <property type="entry name" value="INNER MEMBRANE PROTEIN YHAH-RELATED"/>
    <property type="match status" value="1"/>
</dbReference>
<dbReference type="Pfam" id="PF05656">
    <property type="entry name" value="DUF805"/>
    <property type="match status" value="1"/>
</dbReference>
<feature type="compositionally biased region" description="Polar residues" evidence="1">
    <location>
        <begin position="121"/>
        <end position="149"/>
    </location>
</feature>
<feature type="transmembrane region" description="Helical" evidence="2">
    <location>
        <begin position="82"/>
        <end position="102"/>
    </location>
</feature>
<gene>
    <name evidence="3" type="primary">yhaI</name>
    <name evidence="3" type="ORF">NCTC11343_03326</name>
</gene>
<keyword evidence="2" id="KW-0812">Transmembrane</keyword>
<dbReference type="AlphaFoldDB" id="A0A2X2J2B7"/>
<sequence length="162" mass="18090">MELKENFLKVVRDNYANFEGRARRKEYWMFFLANLIISAIFAILGQIASLFTYVSGLVSLALLIPGIAVTVRRLHDTNKSGWFILVALIPFIGWIYLLYLLVLEGDKASNQYGPDPKALENVTNHPFTQSQDPFGSSLPQDPFGSSQPSNPTPPAPDKDPFA</sequence>
<evidence type="ECO:0000256" key="1">
    <source>
        <dbReference type="SAM" id="MobiDB-lite"/>
    </source>
</evidence>
<keyword evidence="2" id="KW-1133">Transmembrane helix</keyword>
<keyword evidence="2" id="KW-0472">Membrane</keyword>
<feature type="region of interest" description="Disordered" evidence="1">
    <location>
        <begin position="114"/>
        <end position="162"/>
    </location>
</feature>
<organism evidence="3 4">
    <name type="scientific">Sphingobacterium multivorum</name>
    <dbReference type="NCBI Taxonomy" id="28454"/>
    <lineage>
        <taxon>Bacteria</taxon>
        <taxon>Pseudomonadati</taxon>
        <taxon>Bacteroidota</taxon>
        <taxon>Sphingobacteriia</taxon>
        <taxon>Sphingobacteriales</taxon>
        <taxon>Sphingobacteriaceae</taxon>
        <taxon>Sphingobacterium</taxon>
    </lineage>
</organism>
<evidence type="ECO:0000256" key="2">
    <source>
        <dbReference type="SAM" id="Phobius"/>
    </source>
</evidence>